<proteinExistence type="predicted"/>
<evidence type="ECO:0000256" key="5">
    <source>
        <dbReference type="SAM" id="MobiDB-lite"/>
    </source>
</evidence>
<feature type="compositionally biased region" description="Acidic residues" evidence="5">
    <location>
        <begin position="521"/>
        <end position="537"/>
    </location>
</feature>
<keyword evidence="2" id="KW-0378">Hydrolase</keyword>
<keyword evidence="7" id="KW-1185">Reference proteome</keyword>
<organism evidence="6 7">
    <name type="scientific">Rubus argutus</name>
    <name type="common">Southern blackberry</name>
    <dbReference type="NCBI Taxonomy" id="59490"/>
    <lineage>
        <taxon>Eukaryota</taxon>
        <taxon>Viridiplantae</taxon>
        <taxon>Streptophyta</taxon>
        <taxon>Embryophyta</taxon>
        <taxon>Tracheophyta</taxon>
        <taxon>Spermatophyta</taxon>
        <taxon>Magnoliopsida</taxon>
        <taxon>eudicotyledons</taxon>
        <taxon>Gunneridae</taxon>
        <taxon>Pentapetalae</taxon>
        <taxon>rosids</taxon>
        <taxon>fabids</taxon>
        <taxon>Rosales</taxon>
        <taxon>Rosaceae</taxon>
        <taxon>Rosoideae</taxon>
        <taxon>Rosoideae incertae sedis</taxon>
        <taxon>Rubus</taxon>
    </lineage>
</organism>
<dbReference type="GO" id="GO:0009378">
    <property type="term" value="F:four-way junction helicase activity"/>
    <property type="evidence" value="ECO:0007669"/>
    <property type="project" value="TreeGrafter"/>
</dbReference>
<feature type="region of interest" description="Disordered" evidence="5">
    <location>
        <begin position="521"/>
        <end position="543"/>
    </location>
</feature>
<comment type="caution">
    <text evidence="6">The sequence shown here is derived from an EMBL/GenBank/DDBJ whole genome shotgun (WGS) entry which is preliminary data.</text>
</comment>
<evidence type="ECO:0000313" key="7">
    <source>
        <dbReference type="Proteomes" id="UP001457282"/>
    </source>
</evidence>
<dbReference type="GO" id="GO:0005524">
    <property type="term" value="F:ATP binding"/>
    <property type="evidence" value="ECO:0007669"/>
    <property type="project" value="UniProtKB-KW"/>
</dbReference>
<dbReference type="GO" id="GO:0045003">
    <property type="term" value="P:double-strand break repair via synthesis-dependent strand annealing"/>
    <property type="evidence" value="ECO:0007669"/>
    <property type="project" value="TreeGrafter"/>
</dbReference>
<feature type="region of interest" description="Disordered" evidence="5">
    <location>
        <begin position="149"/>
        <end position="172"/>
    </location>
</feature>
<feature type="compositionally biased region" description="Low complexity" evidence="5">
    <location>
        <begin position="407"/>
        <end position="418"/>
    </location>
</feature>
<dbReference type="GO" id="GO:0043138">
    <property type="term" value="F:3'-5' DNA helicase activity"/>
    <property type="evidence" value="ECO:0007669"/>
    <property type="project" value="TreeGrafter"/>
</dbReference>
<dbReference type="Proteomes" id="UP001457282">
    <property type="component" value="Unassembled WGS sequence"/>
</dbReference>
<dbReference type="GO" id="GO:0000400">
    <property type="term" value="F:four-way junction DNA binding"/>
    <property type="evidence" value="ECO:0007669"/>
    <property type="project" value="TreeGrafter"/>
</dbReference>
<keyword evidence="3" id="KW-0347">Helicase</keyword>
<feature type="compositionally biased region" description="Polar residues" evidence="5">
    <location>
        <begin position="161"/>
        <end position="172"/>
    </location>
</feature>
<feature type="compositionally biased region" description="Basic and acidic residues" evidence="5">
    <location>
        <begin position="149"/>
        <end position="160"/>
    </location>
</feature>
<dbReference type="EMBL" id="JBEDUW010000005">
    <property type="protein sequence ID" value="KAK9929809.1"/>
    <property type="molecule type" value="Genomic_DNA"/>
</dbReference>
<dbReference type="GO" id="GO:0016787">
    <property type="term" value="F:hydrolase activity"/>
    <property type="evidence" value="ECO:0007669"/>
    <property type="project" value="UniProtKB-KW"/>
</dbReference>
<evidence type="ECO:0000256" key="3">
    <source>
        <dbReference type="ARBA" id="ARBA00022806"/>
    </source>
</evidence>
<sequence>MRNGGINSFDFHSSPRMVPHIFKPEVQFVELSIEQFIRPGKKVKDDDNNIQTPFTIDKLTVAETNLIANYFQPHDITWKPSLIAFPHFQTYPSRVYKVMHSHRTTMLIDTMQSLQGLSFSSDGKTTLIEDEICSVKCLGVDTVEQQDNREDLVNLDDSSKKQSQGKVLDSELQTSGTLKTREKHSKYDFPDENPYVHSFLFGSDVVDVDVSGKVLIISVPILPCKSISNLKFTSASSSKLDRLKQNSCHVSTSDEDQTEVNTRAGASGDLTMAQITCIRNETSPWSRLGDSETWMETTFNGVKENPQKPILKGNFSNGESACETPDVLKSKVPILLADEDNNLFRDGELSPRLSNMVKSGVVPESPINNSGLLNTINKYEVPDAVSPSPSPVELLLKSSSPGKNLRSSASINESTSTSPIIDRGQTVLTDLTNNSCSKDWCIGSGDKSQSVKQARKFKRLRKVGDYWKSRNQESMRTIDVPTANLTRPVTSTTLPTKHGRGTKICAKKSVDVRAFIDEEAEVSSEVDISDDEEDEQDNYSNDSFIDDRINLTAAVTQAATGGIDMMAVYRRSLLTQSPMERQPNSAVTFSPDSVATTTRTPETGSSGEKTSFSLQTPQSDSTNQPNLPIGIESKSFQMNWNSEAIPCTASISPGYERDIESRKRKSSFHHSRSIPTVNLELEFSMQSEPAGRDMQHSDANGDMLYDDQFYEGLDFDALEAQATFLLNQKSELPVQKQPVIPQLHPQNHSLDSAPSFDLGI</sequence>
<keyword evidence="4" id="KW-0067">ATP-binding</keyword>
<feature type="region of interest" description="Disordered" evidence="5">
    <location>
        <begin position="739"/>
        <end position="760"/>
    </location>
</feature>
<protein>
    <submittedName>
        <fullName evidence="6">Uncharacterized protein</fullName>
    </submittedName>
</protein>
<evidence type="ECO:0000313" key="6">
    <source>
        <dbReference type="EMBL" id="KAK9929809.1"/>
    </source>
</evidence>
<dbReference type="GO" id="GO:0036297">
    <property type="term" value="P:interstrand cross-link repair"/>
    <property type="evidence" value="ECO:0007669"/>
    <property type="project" value="TreeGrafter"/>
</dbReference>
<evidence type="ECO:0000256" key="4">
    <source>
        <dbReference type="ARBA" id="ARBA00022840"/>
    </source>
</evidence>
<evidence type="ECO:0000256" key="2">
    <source>
        <dbReference type="ARBA" id="ARBA00022801"/>
    </source>
</evidence>
<dbReference type="PANTHER" id="PTHR14025">
    <property type="entry name" value="FANCONI ANEMIA GROUP M FANCM FAMILY MEMBER"/>
    <property type="match status" value="1"/>
</dbReference>
<gene>
    <name evidence="6" type="ORF">M0R45_026890</name>
</gene>
<feature type="compositionally biased region" description="Polar residues" evidence="5">
    <location>
        <begin position="397"/>
        <end position="406"/>
    </location>
</feature>
<keyword evidence="1" id="KW-0547">Nucleotide-binding</keyword>
<feature type="region of interest" description="Disordered" evidence="5">
    <location>
        <begin position="387"/>
        <end position="418"/>
    </location>
</feature>
<dbReference type="AlphaFoldDB" id="A0AAW1X081"/>
<feature type="region of interest" description="Disordered" evidence="5">
    <location>
        <begin position="577"/>
        <end position="625"/>
    </location>
</feature>
<accession>A0AAW1X081</accession>
<evidence type="ECO:0000256" key="1">
    <source>
        <dbReference type="ARBA" id="ARBA00022741"/>
    </source>
</evidence>
<dbReference type="PANTHER" id="PTHR14025:SF20">
    <property type="entry name" value="FANCONI ANEMIA GROUP M PROTEIN"/>
    <property type="match status" value="1"/>
</dbReference>
<reference evidence="6 7" key="1">
    <citation type="journal article" date="2023" name="G3 (Bethesda)">
        <title>A chromosome-length genome assembly and annotation of blackberry (Rubus argutus, cv. 'Hillquist').</title>
        <authorList>
            <person name="Bruna T."/>
            <person name="Aryal R."/>
            <person name="Dudchenko O."/>
            <person name="Sargent D.J."/>
            <person name="Mead D."/>
            <person name="Buti M."/>
            <person name="Cavallini A."/>
            <person name="Hytonen T."/>
            <person name="Andres J."/>
            <person name="Pham M."/>
            <person name="Weisz D."/>
            <person name="Mascagni F."/>
            <person name="Usai G."/>
            <person name="Natali L."/>
            <person name="Bassil N."/>
            <person name="Fernandez G.E."/>
            <person name="Lomsadze A."/>
            <person name="Armour M."/>
            <person name="Olukolu B."/>
            <person name="Poorten T."/>
            <person name="Britton C."/>
            <person name="Davik J."/>
            <person name="Ashrafi H."/>
            <person name="Aiden E.L."/>
            <person name="Borodovsky M."/>
            <person name="Worthington M."/>
        </authorList>
    </citation>
    <scope>NUCLEOTIDE SEQUENCE [LARGE SCALE GENOMIC DNA]</scope>
    <source>
        <strain evidence="6">PI 553951</strain>
    </source>
</reference>
<name>A0AAW1X081_RUBAR</name>